<protein>
    <recommendedName>
        <fullName evidence="2">NACHT domain-containing protein</fullName>
    </recommendedName>
</protein>
<evidence type="ECO:0000313" key="1">
    <source>
        <dbReference type="EMBL" id="JAT82197.1"/>
    </source>
</evidence>
<dbReference type="AlphaFoldDB" id="A0A1E1W5D3"/>
<dbReference type="SUPFAM" id="SSF52540">
    <property type="entry name" value="P-loop containing nucleoside triphosphate hydrolases"/>
    <property type="match status" value="1"/>
</dbReference>
<dbReference type="Gene3D" id="3.40.50.300">
    <property type="entry name" value="P-loop containing nucleotide triphosphate hydrolases"/>
    <property type="match status" value="1"/>
</dbReference>
<accession>A0A1E1W5D3</accession>
<dbReference type="InterPro" id="IPR027417">
    <property type="entry name" value="P-loop_NTPase"/>
</dbReference>
<dbReference type="EMBL" id="GDQN01008857">
    <property type="protein sequence ID" value="JAT82197.1"/>
    <property type="molecule type" value="Transcribed_RNA"/>
</dbReference>
<gene>
    <name evidence="1" type="ORF">g.11282</name>
</gene>
<organism evidence="1">
    <name type="scientific">Pectinophora gossypiella</name>
    <name type="common">Cotton pink bollworm</name>
    <name type="synonym">Depressaria gossypiella</name>
    <dbReference type="NCBI Taxonomy" id="13191"/>
    <lineage>
        <taxon>Eukaryota</taxon>
        <taxon>Metazoa</taxon>
        <taxon>Ecdysozoa</taxon>
        <taxon>Arthropoda</taxon>
        <taxon>Hexapoda</taxon>
        <taxon>Insecta</taxon>
        <taxon>Pterygota</taxon>
        <taxon>Neoptera</taxon>
        <taxon>Endopterygota</taxon>
        <taxon>Lepidoptera</taxon>
        <taxon>Glossata</taxon>
        <taxon>Ditrysia</taxon>
        <taxon>Gelechioidea</taxon>
        <taxon>Gelechiidae</taxon>
        <taxon>Apatetrinae</taxon>
        <taxon>Pectinophora</taxon>
    </lineage>
</organism>
<name>A0A1E1W5D3_PECGO</name>
<evidence type="ECO:0008006" key="2">
    <source>
        <dbReference type="Google" id="ProtNLM"/>
    </source>
</evidence>
<proteinExistence type="predicted"/>
<sequence length="953" mass="110010">MAAEKKIKYKGTSNKPAPLGHDYEINIMMLSYLHAWNKMKQTDTVASYATNAPESYIATEVQEAGSCEDVVHIEIQHDKAYLYFLQAKHSCQKNKPIKLKDLLNEKNGDFSLLKYFTSIRDVKKKFDPLGKITQGRRIDASHRFIIITNMILDKEVTGLKEITEDFLFFEHEKQEGKLYRVGISDEPDSLFQRFKALLKSREEKVTCKTTSPSLNVTHFSPSPLSALPCLLLSLYKATIGKVMQQPTVTTFLTSLQIPPWSQQPLPLKPSMKSDNENELKEFFEEFIFAVNQPNVNQCRFKVEEELRKITGLDDTMWIARTLAGELSHWAHQKDGWFLTNRDRKNFFEYVNQHLASWGQATLTMNKVANILKKGIRFNQTEVIQALRGFLSCKTASTSSLCIVYYEHLGLTEIKVAQAIKESKKTIFSDLDNLRDETSDSSINPVNAFESKSMNCLIITVKTESELNRNIRLIKLFLDIVKKTNDKKIILIAPSDLRNSFAVLGMNYETIEDNENCLADLSRESQAKLAKERAVVFQDQKINLGLLMDNELKKKMSGEILENFFVKDYVVNQVQSFNNYEHVKNYYVDRELYQRDTYVGNEIIKAVNEFIITDEDYINDTDITDKDILLTTLNYYDDNYFRSLCVKFKHQNIHWLVKNNNGKLIWRRTHGSFTKIRKFVNNDEYQNVSPNTVKHIKVEDLQDRVVIITAEPGMGKSTALSHLAAKSKSALMSESEPLCIIKTNLEDHSTQFDNLVKGKVTTKDAIKFIYKAMNLEPRSSEIFDILEEDDEGKLFFKVNESCCQLDVLLLKLFVYLYNKGNIVILLDGFDETAPNYNNKVLDLLAAVKKTRVHKMWITTRPYNIASDLEDKLDTLAYSLTPLTEGEQRKFLRKFWSFELALNTEIKEKDLRKFVTELMELLPQGDKGSKKKEYERIYGYTSPYRDGGYCIYEAI</sequence>
<reference evidence="1" key="1">
    <citation type="submission" date="2015-09" db="EMBL/GenBank/DDBJ databases">
        <title>De novo assembly of Pectinophora gossypiella (Pink Bollworm) gut transcriptome.</title>
        <authorList>
            <person name="Tassone E.E."/>
        </authorList>
    </citation>
    <scope>NUCLEOTIDE SEQUENCE</scope>
</reference>
<dbReference type="OrthoDB" id="6693298at2759"/>